<comment type="subcellular location">
    <subcellularLocation>
        <location evidence="1">Cytoplasm</location>
    </subcellularLocation>
</comment>
<name>A0A0G0VUT6_9BACT</name>
<evidence type="ECO:0000313" key="11">
    <source>
        <dbReference type="EMBL" id="KKS04589.1"/>
    </source>
</evidence>
<evidence type="ECO:0000256" key="5">
    <source>
        <dbReference type="ARBA" id="ARBA00022694"/>
    </source>
</evidence>
<protein>
    <recommendedName>
        <fullName evidence="3">tRNA threonylcarbamoyladenosine biosynthesis protein TsaE</fullName>
    </recommendedName>
    <alternativeName>
        <fullName evidence="10">t(6)A37 threonylcarbamoyladenosine biosynthesis protein TsaE</fullName>
    </alternativeName>
</protein>
<evidence type="ECO:0000256" key="2">
    <source>
        <dbReference type="ARBA" id="ARBA00007599"/>
    </source>
</evidence>
<dbReference type="Proteomes" id="UP000034236">
    <property type="component" value="Unassembled WGS sequence"/>
</dbReference>
<comment type="similarity">
    <text evidence="2">Belongs to the TsaE family.</text>
</comment>
<keyword evidence="8" id="KW-0067">ATP-binding</keyword>
<keyword evidence="4" id="KW-0963">Cytoplasm</keyword>
<evidence type="ECO:0000256" key="6">
    <source>
        <dbReference type="ARBA" id="ARBA00022723"/>
    </source>
</evidence>
<evidence type="ECO:0000256" key="9">
    <source>
        <dbReference type="ARBA" id="ARBA00022842"/>
    </source>
</evidence>
<comment type="caution">
    <text evidence="11">The sequence shown here is derived from an EMBL/GenBank/DDBJ whole genome shotgun (WGS) entry which is preliminary data.</text>
</comment>
<dbReference type="Gene3D" id="3.40.50.300">
    <property type="entry name" value="P-loop containing nucleotide triphosphate hydrolases"/>
    <property type="match status" value="1"/>
</dbReference>
<evidence type="ECO:0000256" key="7">
    <source>
        <dbReference type="ARBA" id="ARBA00022741"/>
    </source>
</evidence>
<dbReference type="GO" id="GO:0002949">
    <property type="term" value="P:tRNA threonylcarbamoyladenosine modification"/>
    <property type="evidence" value="ECO:0007669"/>
    <property type="project" value="InterPro"/>
</dbReference>
<evidence type="ECO:0000256" key="8">
    <source>
        <dbReference type="ARBA" id="ARBA00022840"/>
    </source>
</evidence>
<keyword evidence="5" id="KW-0819">tRNA processing</keyword>
<reference evidence="11 12" key="1">
    <citation type="journal article" date="2015" name="Nature">
        <title>rRNA introns, odd ribosomes, and small enigmatic genomes across a large radiation of phyla.</title>
        <authorList>
            <person name="Brown C.T."/>
            <person name="Hug L.A."/>
            <person name="Thomas B.C."/>
            <person name="Sharon I."/>
            <person name="Castelle C.J."/>
            <person name="Singh A."/>
            <person name="Wilkins M.J."/>
            <person name="Williams K.H."/>
            <person name="Banfield J.F."/>
        </authorList>
    </citation>
    <scope>NUCLEOTIDE SEQUENCE [LARGE SCALE GENOMIC DNA]</scope>
</reference>
<dbReference type="GO" id="GO:0005524">
    <property type="term" value="F:ATP binding"/>
    <property type="evidence" value="ECO:0007669"/>
    <property type="project" value="UniProtKB-KW"/>
</dbReference>
<dbReference type="GO" id="GO:0005737">
    <property type="term" value="C:cytoplasm"/>
    <property type="evidence" value="ECO:0007669"/>
    <property type="project" value="UniProtKB-SubCell"/>
</dbReference>
<keyword evidence="9" id="KW-0460">Magnesium</keyword>
<keyword evidence="7" id="KW-0547">Nucleotide-binding</keyword>
<keyword evidence="6" id="KW-0479">Metal-binding</keyword>
<evidence type="ECO:0000256" key="1">
    <source>
        <dbReference type="ARBA" id="ARBA00004496"/>
    </source>
</evidence>
<organism evidence="11 12">
    <name type="scientific">Candidatus Nomurabacteria bacterium GW2011_GWA2_41_25</name>
    <dbReference type="NCBI Taxonomy" id="1618736"/>
    <lineage>
        <taxon>Bacteria</taxon>
        <taxon>Candidatus Nomuraibacteriota</taxon>
    </lineage>
</organism>
<dbReference type="InterPro" id="IPR003442">
    <property type="entry name" value="T6A_TsaE"/>
</dbReference>
<evidence type="ECO:0000256" key="4">
    <source>
        <dbReference type="ARBA" id="ARBA00022490"/>
    </source>
</evidence>
<dbReference type="Pfam" id="PF02367">
    <property type="entry name" value="TsaE"/>
    <property type="match status" value="1"/>
</dbReference>
<dbReference type="InterPro" id="IPR027417">
    <property type="entry name" value="P-loop_NTPase"/>
</dbReference>
<dbReference type="AlphaFoldDB" id="A0A0G0VUT6"/>
<evidence type="ECO:0000313" key="12">
    <source>
        <dbReference type="Proteomes" id="UP000034236"/>
    </source>
</evidence>
<sequence>MPNKTAKISKNTKKTAQIAKMFLNKILKRNIKHRGALVVGLSGNLGAGKTTFIQAVARHLGIKNKVSSPTFVIIKKYSLKKPGDYKFLFHLDAYRLKNEKELLHLGWGEIINNKKHLVFIEWPENVPKIIPSHARFVYISSDDKEYRYFKLR</sequence>
<dbReference type="PANTHER" id="PTHR33540">
    <property type="entry name" value="TRNA THREONYLCARBAMOYLADENOSINE BIOSYNTHESIS PROTEIN TSAE"/>
    <property type="match status" value="1"/>
</dbReference>
<dbReference type="SUPFAM" id="SSF52540">
    <property type="entry name" value="P-loop containing nucleoside triphosphate hydrolases"/>
    <property type="match status" value="1"/>
</dbReference>
<dbReference type="PANTHER" id="PTHR33540:SF2">
    <property type="entry name" value="TRNA THREONYLCARBAMOYLADENOSINE BIOSYNTHESIS PROTEIN TSAE"/>
    <property type="match status" value="1"/>
</dbReference>
<dbReference type="PATRIC" id="fig|1618736.3.peg.272"/>
<evidence type="ECO:0000256" key="10">
    <source>
        <dbReference type="ARBA" id="ARBA00032441"/>
    </source>
</evidence>
<dbReference type="GO" id="GO:0046872">
    <property type="term" value="F:metal ion binding"/>
    <property type="evidence" value="ECO:0007669"/>
    <property type="project" value="UniProtKB-KW"/>
</dbReference>
<dbReference type="NCBIfam" id="TIGR00150">
    <property type="entry name" value="T6A_YjeE"/>
    <property type="match status" value="1"/>
</dbReference>
<gene>
    <name evidence="11" type="ORF">UU58_C0005G0038</name>
</gene>
<accession>A0A0G0VUT6</accession>
<evidence type="ECO:0000256" key="3">
    <source>
        <dbReference type="ARBA" id="ARBA00019010"/>
    </source>
</evidence>
<dbReference type="EMBL" id="LCBE01000005">
    <property type="protein sequence ID" value="KKS04589.1"/>
    <property type="molecule type" value="Genomic_DNA"/>
</dbReference>
<proteinExistence type="inferred from homology"/>